<comment type="caution">
    <text evidence="1">The sequence shown here is derived from an EMBL/GenBank/DDBJ whole genome shotgun (WGS) entry which is preliminary data.</text>
</comment>
<reference evidence="1" key="1">
    <citation type="submission" date="2019-12" db="EMBL/GenBank/DDBJ databases">
        <title>Genome sequencing and annotation of Brassica cretica.</title>
        <authorList>
            <person name="Studholme D.J."/>
            <person name="Sarris P.F."/>
        </authorList>
    </citation>
    <scope>NUCLEOTIDE SEQUENCE</scope>
    <source>
        <strain evidence="1">PFS-001/15</strain>
        <strain evidence="2">PFS-102/07</strain>
        <tissue evidence="1">Leaf</tissue>
    </source>
</reference>
<organism evidence="1 3">
    <name type="scientific">Brassica cretica</name>
    <name type="common">Mustard</name>
    <dbReference type="NCBI Taxonomy" id="69181"/>
    <lineage>
        <taxon>Eukaryota</taxon>
        <taxon>Viridiplantae</taxon>
        <taxon>Streptophyta</taxon>
        <taxon>Embryophyta</taxon>
        <taxon>Tracheophyta</taxon>
        <taxon>Spermatophyta</taxon>
        <taxon>Magnoliopsida</taxon>
        <taxon>eudicotyledons</taxon>
        <taxon>Gunneridae</taxon>
        <taxon>Pentapetalae</taxon>
        <taxon>rosids</taxon>
        <taxon>malvids</taxon>
        <taxon>Brassicales</taxon>
        <taxon>Brassicaceae</taxon>
        <taxon>Brassiceae</taxon>
        <taxon>Brassica</taxon>
    </lineage>
</organism>
<evidence type="ECO:0000313" key="2">
    <source>
        <dbReference type="EMBL" id="KAF2612547.1"/>
    </source>
</evidence>
<accession>A0A8S9J6P1</accession>
<dbReference type="AlphaFoldDB" id="A0A8S9J6P1"/>
<sequence length="194" mass="21940">MESEDNSEETLELLRRWNIPANPPEKIIDSLLVGPCSRPIRKQLTKSDVNGEELVSAVKKKFLPLLEESEIRPHGKTVALYGPDGKLRLLIRLREGGNSSTIIRSCLRGLRLWMVREKNLDNRRSSRGLVRSSSFEAAKTRLRGKVNCKLIAFESILFPCLTFVVSTRPALIRFCNRVLPPTQTTKRDNSVSNA</sequence>
<protein>
    <submittedName>
        <fullName evidence="1">Uncharacterized protein</fullName>
    </submittedName>
</protein>
<proteinExistence type="predicted"/>
<evidence type="ECO:0000313" key="3">
    <source>
        <dbReference type="Proteomes" id="UP000712281"/>
    </source>
</evidence>
<gene>
    <name evidence="1" type="ORF">F2Q68_00005745</name>
    <name evidence="2" type="ORF">F2Q70_00012654</name>
</gene>
<evidence type="ECO:0000313" key="1">
    <source>
        <dbReference type="EMBL" id="KAF2577908.1"/>
    </source>
</evidence>
<dbReference type="EMBL" id="QGKW02001660">
    <property type="protein sequence ID" value="KAF2577908.1"/>
    <property type="molecule type" value="Genomic_DNA"/>
</dbReference>
<dbReference type="EMBL" id="QGKY02000089">
    <property type="protein sequence ID" value="KAF2612547.1"/>
    <property type="molecule type" value="Genomic_DNA"/>
</dbReference>
<name>A0A8S9J6P1_BRACR</name>
<dbReference type="Proteomes" id="UP000712281">
    <property type="component" value="Unassembled WGS sequence"/>
</dbReference>